<evidence type="ECO:0000256" key="3">
    <source>
        <dbReference type="ARBA" id="ARBA00022729"/>
    </source>
</evidence>
<proteinExistence type="inferred from homology"/>
<evidence type="ECO:0000256" key="6">
    <source>
        <dbReference type="ARBA" id="ARBA00023288"/>
    </source>
</evidence>
<evidence type="ECO:0000256" key="1">
    <source>
        <dbReference type="ARBA" id="ARBA00004635"/>
    </source>
</evidence>
<dbReference type="RefSeq" id="WP_151135648.1">
    <property type="nucleotide sequence ID" value="NZ_CP043311.1"/>
</dbReference>
<dbReference type="Pfam" id="PF03180">
    <property type="entry name" value="Lipoprotein_9"/>
    <property type="match status" value="1"/>
</dbReference>
<keyword evidence="4" id="KW-0472">Membrane</keyword>
<sequence length="265" mass="28785">MPKHLLKTLTLGLLLASGIAHAADSRVLKVGTTAAFAPPLEVAVEEAAKKGLNVELVEFTDWNSPNITLAAGDIDANYFQHTPFLENAKKEGGFSLKPFAPGVINNVGLYSKKYAGLADLPEGAKVAIANDPINGGRGLQLLQKAGLLKLKEGVGYKATLDDIVENPKKIDIIELEAVQLVRALDDVDLAQGYPHYIRLAGTIDPNSALLFDGIENREYIIQFVTRADYQDDGRLGEFVDIYQHSPQVRAALDKAHGKLYQPGWE</sequence>
<dbReference type="Gene3D" id="3.40.190.10">
    <property type="entry name" value="Periplasmic binding protein-like II"/>
    <property type="match status" value="2"/>
</dbReference>
<keyword evidence="9" id="KW-1185">Reference proteome</keyword>
<evidence type="ECO:0000313" key="9">
    <source>
        <dbReference type="Proteomes" id="UP000327179"/>
    </source>
</evidence>
<dbReference type="GO" id="GO:0016020">
    <property type="term" value="C:membrane"/>
    <property type="evidence" value="ECO:0007669"/>
    <property type="project" value="UniProtKB-SubCell"/>
</dbReference>
<dbReference type="KEGG" id="plal:FXN65_19935"/>
<comment type="similarity">
    <text evidence="2">Belongs to the NlpA lipoprotein family.</text>
</comment>
<keyword evidence="6" id="KW-0449">Lipoprotein</keyword>
<gene>
    <name evidence="8" type="ORF">FXN65_19935</name>
</gene>
<protein>
    <submittedName>
        <fullName evidence="8">MetQ/NlpA family ABC transporter substrate-binding protein</fullName>
    </submittedName>
</protein>
<dbReference type="SUPFAM" id="SSF53850">
    <property type="entry name" value="Periplasmic binding protein-like II"/>
    <property type="match status" value="1"/>
</dbReference>
<dbReference type="EMBL" id="CP043311">
    <property type="protein sequence ID" value="QEY64219.1"/>
    <property type="molecule type" value="Genomic_DNA"/>
</dbReference>
<name>A0A5J6QU11_9GAMM</name>
<dbReference type="PANTHER" id="PTHR30429">
    <property type="entry name" value="D-METHIONINE-BINDING LIPOPROTEIN METQ"/>
    <property type="match status" value="1"/>
</dbReference>
<dbReference type="AlphaFoldDB" id="A0A5J6QU11"/>
<comment type="subcellular location">
    <subcellularLocation>
        <location evidence="1">Membrane</location>
        <topology evidence="1">Lipid-anchor</topology>
    </subcellularLocation>
</comment>
<dbReference type="Proteomes" id="UP000327179">
    <property type="component" value="Chromosome"/>
</dbReference>
<feature type="chain" id="PRO_5023886844" evidence="7">
    <location>
        <begin position="23"/>
        <end position="265"/>
    </location>
</feature>
<evidence type="ECO:0000313" key="8">
    <source>
        <dbReference type="EMBL" id="QEY64219.1"/>
    </source>
</evidence>
<dbReference type="InterPro" id="IPR004872">
    <property type="entry name" value="Lipoprotein_NlpA"/>
</dbReference>
<accession>A0A5J6QU11</accession>
<evidence type="ECO:0000256" key="5">
    <source>
        <dbReference type="ARBA" id="ARBA00023139"/>
    </source>
</evidence>
<evidence type="ECO:0000256" key="2">
    <source>
        <dbReference type="ARBA" id="ARBA00008973"/>
    </source>
</evidence>
<reference evidence="8 9" key="1">
    <citation type="submission" date="2019-08" db="EMBL/GenBank/DDBJ databases">
        <title>Whole-genome Sequencing of e-waste polymer degrading bacterium Pseudomonas sp. strain PE08.</title>
        <authorList>
            <person name="Kirdat K."/>
            <person name="Debbarma P."/>
            <person name="Narawade N."/>
            <person name="Suyal D."/>
            <person name="Thorat V."/>
            <person name="Shouche Y."/>
            <person name="Goel R."/>
            <person name="Yadav A."/>
        </authorList>
    </citation>
    <scope>NUCLEOTIDE SEQUENCE [LARGE SCALE GENOMIC DNA]</scope>
    <source>
        <strain evidence="8 9">PE08</strain>
    </source>
</reference>
<evidence type="ECO:0000256" key="4">
    <source>
        <dbReference type="ARBA" id="ARBA00023136"/>
    </source>
</evidence>
<organism evidence="8 9">
    <name type="scientific">Metapseudomonas lalkuanensis</name>
    <dbReference type="NCBI Taxonomy" id="2604832"/>
    <lineage>
        <taxon>Bacteria</taxon>
        <taxon>Pseudomonadati</taxon>
        <taxon>Pseudomonadota</taxon>
        <taxon>Gammaproteobacteria</taxon>
        <taxon>Pseudomonadales</taxon>
        <taxon>Pseudomonadaceae</taxon>
        <taxon>Metapseudomonas</taxon>
    </lineage>
</organism>
<keyword evidence="3 7" id="KW-0732">Signal</keyword>
<feature type="signal peptide" evidence="7">
    <location>
        <begin position="1"/>
        <end position="22"/>
    </location>
</feature>
<dbReference type="PANTHER" id="PTHR30429:SF1">
    <property type="entry name" value="D-METHIONINE-BINDING LIPOPROTEIN METQ-RELATED"/>
    <property type="match status" value="1"/>
</dbReference>
<evidence type="ECO:0000256" key="7">
    <source>
        <dbReference type="SAM" id="SignalP"/>
    </source>
</evidence>
<keyword evidence="5" id="KW-0564">Palmitate</keyword>